<name>A0A336KU13_CULSO</name>
<evidence type="ECO:0000313" key="2">
    <source>
        <dbReference type="EMBL" id="SSX07632.1"/>
    </source>
</evidence>
<dbReference type="EMBL" id="UFQT01000916">
    <property type="protein sequence ID" value="SSX27970.1"/>
    <property type="molecule type" value="Genomic_DNA"/>
</dbReference>
<evidence type="ECO:0000256" key="1">
    <source>
        <dbReference type="SAM" id="MobiDB-lite"/>
    </source>
</evidence>
<dbReference type="PANTHER" id="PTHR21275">
    <property type="entry name" value="RWD DOMAIN-CONTAINING PROTEIN 4"/>
    <property type="match status" value="1"/>
</dbReference>
<proteinExistence type="predicted"/>
<reference evidence="3" key="2">
    <citation type="submission" date="2018-07" db="EMBL/GenBank/DDBJ databases">
        <authorList>
            <person name="Quirk P.G."/>
            <person name="Krulwich T.A."/>
        </authorList>
    </citation>
    <scope>NUCLEOTIDE SEQUENCE</scope>
</reference>
<dbReference type="AlphaFoldDB" id="A0A336KU13"/>
<accession>A0A336KU13</accession>
<organism evidence="2">
    <name type="scientific">Culicoides sonorensis</name>
    <name type="common">Biting midge</name>
    <dbReference type="NCBI Taxonomy" id="179676"/>
    <lineage>
        <taxon>Eukaryota</taxon>
        <taxon>Metazoa</taxon>
        <taxon>Ecdysozoa</taxon>
        <taxon>Arthropoda</taxon>
        <taxon>Hexapoda</taxon>
        <taxon>Insecta</taxon>
        <taxon>Pterygota</taxon>
        <taxon>Neoptera</taxon>
        <taxon>Endopterygota</taxon>
        <taxon>Diptera</taxon>
        <taxon>Nematocera</taxon>
        <taxon>Chironomoidea</taxon>
        <taxon>Ceratopogonidae</taxon>
        <taxon>Ceratopogoninae</taxon>
        <taxon>Culicoides</taxon>
        <taxon>Monoculicoides</taxon>
    </lineage>
</organism>
<dbReference type="PANTHER" id="PTHR21275:SF1">
    <property type="entry name" value="RWD DOMAIN-CONTAINING PROTEIN 4"/>
    <property type="match status" value="1"/>
</dbReference>
<reference evidence="2" key="1">
    <citation type="submission" date="2018-04" db="EMBL/GenBank/DDBJ databases">
        <authorList>
            <person name="Go L.Y."/>
            <person name="Mitchell J.A."/>
        </authorList>
    </citation>
    <scope>NUCLEOTIDE SEQUENCE</scope>
    <source>
        <tissue evidence="2">Whole organism</tissue>
    </source>
</reference>
<protein>
    <submittedName>
        <fullName evidence="2">CSON014996 protein</fullName>
    </submittedName>
</protein>
<feature type="region of interest" description="Disordered" evidence="1">
    <location>
        <begin position="68"/>
        <end position="101"/>
    </location>
</feature>
<gene>
    <name evidence="2" type="primary">CSON014996</name>
</gene>
<dbReference type="EMBL" id="UFQS01000916">
    <property type="protein sequence ID" value="SSX07632.1"/>
    <property type="molecule type" value="Genomic_DNA"/>
</dbReference>
<dbReference type="InterPro" id="IPR042770">
    <property type="entry name" value="RWDD4"/>
</dbReference>
<evidence type="ECO:0000313" key="3">
    <source>
        <dbReference type="EMBL" id="SSX27970.1"/>
    </source>
</evidence>
<sequence>MAQKNNNNNKNTVLEEAQQWIGCGMTFSLFECLKDKLDDILADVNNDSINKNIDVATEDVSKLEIDEQQSGTKAVKKEQLTKAQKRRMWQQTDHTGTKPRGWDWVDIVKHLSQTGGQKDDSTNS</sequence>
<dbReference type="VEuPathDB" id="VectorBase:CSON014996"/>